<dbReference type="Pfam" id="PF00632">
    <property type="entry name" value="HECT"/>
    <property type="match status" value="1"/>
</dbReference>
<dbReference type="Gene3D" id="3.30.2410.10">
    <property type="entry name" value="Hect, E3 ligase catalytic domain"/>
    <property type="match status" value="1"/>
</dbReference>
<dbReference type="GO" id="GO:0016567">
    <property type="term" value="P:protein ubiquitination"/>
    <property type="evidence" value="ECO:0007669"/>
    <property type="project" value="TreeGrafter"/>
</dbReference>
<dbReference type="OrthoDB" id="8068875at2759"/>
<dbReference type="InterPro" id="IPR050409">
    <property type="entry name" value="E3_ubiq-protein_ligase"/>
</dbReference>
<dbReference type="PANTHER" id="PTHR11254">
    <property type="entry name" value="HECT DOMAIN UBIQUITIN-PROTEIN LIGASE"/>
    <property type="match status" value="1"/>
</dbReference>
<organism evidence="8 9">
    <name type="scientific">Hydnum rufescens UP504</name>
    <dbReference type="NCBI Taxonomy" id="1448309"/>
    <lineage>
        <taxon>Eukaryota</taxon>
        <taxon>Fungi</taxon>
        <taxon>Dikarya</taxon>
        <taxon>Basidiomycota</taxon>
        <taxon>Agaricomycotina</taxon>
        <taxon>Agaricomycetes</taxon>
        <taxon>Cantharellales</taxon>
        <taxon>Hydnaceae</taxon>
        <taxon>Hydnum</taxon>
    </lineage>
</organism>
<proteinExistence type="predicted"/>
<keyword evidence="4" id="KW-0808">Transferase</keyword>
<protein>
    <recommendedName>
        <fullName evidence="3">HECT-type E3 ubiquitin transferase</fullName>
        <ecNumber evidence="3">2.3.2.26</ecNumber>
    </recommendedName>
</protein>
<dbReference type="FunFam" id="3.90.1750.10:FF:000079">
    <property type="entry name" value="E3 ubiquitin-protein ligase"/>
    <property type="match status" value="1"/>
</dbReference>
<feature type="domain" description="HECT" evidence="7">
    <location>
        <begin position="94"/>
        <end position="429"/>
    </location>
</feature>
<evidence type="ECO:0000256" key="3">
    <source>
        <dbReference type="ARBA" id="ARBA00012485"/>
    </source>
</evidence>
<keyword evidence="5 6" id="KW-0833">Ubl conjugation pathway</keyword>
<dbReference type="GO" id="GO:0005737">
    <property type="term" value="C:cytoplasm"/>
    <property type="evidence" value="ECO:0007669"/>
    <property type="project" value="TreeGrafter"/>
</dbReference>
<comment type="pathway">
    <text evidence="2">Protein modification; protein ubiquitination.</text>
</comment>
<evidence type="ECO:0000256" key="5">
    <source>
        <dbReference type="ARBA" id="ARBA00022786"/>
    </source>
</evidence>
<dbReference type="PROSITE" id="PS50237">
    <property type="entry name" value="HECT"/>
    <property type="match status" value="1"/>
</dbReference>
<gene>
    <name evidence="8" type="ORF">BS47DRAFT_1361696</name>
</gene>
<evidence type="ECO:0000313" key="8">
    <source>
        <dbReference type="EMBL" id="KAF9514490.1"/>
    </source>
</evidence>
<dbReference type="EMBL" id="MU128960">
    <property type="protein sequence ID" value="KAF9514490.1"/>
    <property type="molecule type" value="Genomic_DNA"/>
</dbReference>
<dbReference type="FunFam" id="3.30.2160.10:FF:000001">
    <property type="entry name" value="E3 ubiquitin-protein ligase NEDD4-like"/>
    <property type="match status" value="1"/>
</dbReference>
<dbReference type="Proteomes" id="UP000886523">
    <property type="component" value="Unassembled WGS sequence"/>
</dbReference>
<accession>A0A9P6AZ27</accession>
<dbReference type="AlphaFoldDB" id="A0A9P6AZ27"/>
<dbReference type="CDD" id="cd00078">
    <property type="entry name" value="HECTc"/>
    <property type="match status" value="1"/>
</dbReference>
<evidence type="ECO:0000259" key="7">
    <source>
        <dbReference type="PROSITE" id="PS50237"/>
    </source>
</evidence>
<dbReference type="Gene3D" id="3.90.1750.10">
    <property type="entry name" value="Hect, E3 ligase catalytic domains"/>
    <property type="match status" value="1"/>
</dbReference>
<dbReference type="Gene3D" id="3.30.2160.10">
    <property type="entry name" value="Hect, E3 ligase catalytic domain"/>
    <property type="match status" value="1"/>
</dbReference>
<sequence length="429" mass="49898">MYPTSNQATTAAAATLAYPMTSANERADNRAEYNANASAAAWDDARLSNVPQYTAKLEYFRSQPPLLSPPGTCHINIRRSHIFVDSYMEIMRQNPIDLKKRLVIRFNGEDDLNDGDLSRGFFLLLSHHMFNPFYRLFDYSTVGRYKLQINPTSGADPEYLRYFRFIGRCLGLVVFHQHFLDVSFVVSFYKIILNKKITLSDLESIDARLFRDMNWILKNKITGDLDKTFSTTHLGPRGESVTFELKESGRDIPVTEENKEEYVEAIIHYHYWRCIRQQSDALVYGFSELIPQKLMSSIFDERELELLISRFPDIDVDDWMEFTDYWGYGKDDEVIQWFWYLIRSWPSEQRSRLLKFATGTPRIPINEFRDLRGSDGPRRFKIAKLGHPMALPKSQVSTNTIELPPYEDYAMLEQQLSLVVQATAGFDLE</sequence>
<name>A0A9P6AZ27_9AGAM</name>
<dbReference type="InterPro" id="IPR000569">
    <property type="entry name" value="HECT_dom"/>
</dbReference>
<dbReference type="GO" id="GO:0061630">
    <property type="term" value="F:ubiquitin protein ligase activity"/>
    <property type="evidence" value="ECO:0007669"/>
    <property type="project" value="UniProtKB-EC"/>
</dbReference>
<keyword evidence="9" id="KW-1185">Reference proteome</keyword>
<evidence type="ECO:0000256" key="6">
    <source>
        <dbReference type="PROSITE-ProRule" id="PRU00104"/>
    </source>
</evidence>
<comment type="catalytic activity">
    <reaction evidence="1">
        <text>S-ubiquitinyl-[E2 ubiquitin-conjugating enzyme]-L-cysteine + [acceptor protein]-L-lysine = [E2 ubiquitin-conjugating enzyme]-L-cysteine + N(6)-ubiquitinyl-[acceptor protein]-L-lysine.</text>
        <dbReference type="EC" id="2.3.2.26"/>
    </reaction>
</comment>
<dbReference type="SUPFAM" id="SSF56204">
    <property type="entry name" value="Hect, E3 ligase catalytic domain"/>
    <property type="match status" value="1"/>
</dbReference>
<comment type="caution">
    <text evidence="8">The sequence shown here is derived from an EMBL/GenBank/DDBJ whole genome shotgun (WGS) entry which is preliminary data.</text>
</comment>
<evidence type="ECO:0000256" key="4">
    <source>
        <dbReference type="ARBA" id="ARBA00022679"/>
    </source>
</evidence>
<comment type="caution">
    <text evidence="6">Lacks conserved residue(s) required for the propagation of feature annotation.</text>
</comment>
<evidence type="ECO:0000313" key="9">
    <source>
        <dbReference type="Proteomes" id="UP000886523"/>
    </source>
</evidence>
<evidence type="ECO:0000256" key="1">
    <source>
        <dbReference type="ARBA" id="ARBA00000885"/>
    </source>
</evidence>
<dbReference type="InterPro" id="IPR035983">
    <property type="entry name" value="Hect_E3_ubiquitin_ligase"/>
</dbReference>
<dbReference type="GO" id="GO:0006511">
    <property type="term" value="P:ubiquitin-dependent protein catabolic process"/>
    <property type="evidence" value="ECO:0007669"/>
    <property type="project" value="TreeGrafter"/>
</dbReference>
<dbReference type="EC" id="2.3.2.26" evidence="3"/>
<evidence type="ECO:0000256" key="2">
    <source>
        <dbReference type="ARBA" id="ARBA00004906"/>
    </source>
</evidence>
<dbReference type="PANTHER" id="PTHR11254:SF440">
    <property type="entry name" value="E3 UBIQUITIN-PROTEIN LIGASE NEDD-4"/>
    <property type="match status" value="1"/>
</dbReference>
<reference evidence="8" key="1">
    <citation type="journal article" date="2020" name="Nat. Commun.">
        <title>Large-scale genome sequencing of mycorrhizal fungi provides insights into the early evolution of symbiotic traits.</title>
        <authorList>
            <person name="Miyauchi S."/>
            <person name="Kiss E."/>
            <person name="Kuo A."/>
            <person name="Drula E."/>
            <person name="Kohler A."/>
            <person name="Sanchez-Garcia M."/>
            <person name="Morin E."/>
            <person name="Andreopoulos B."/>
            <person name="Barry K.W."/>
            <person name="Bonito G."/>
            <person name="Buee M."/>
            <person name="Carver A."/>
            <person name="Chen C."/>
            <person name="Cichocki N."/>
            <person name="Clum A."/>
            <person name="Culley D."/>
            <person name="Crous P.W."/>
            <person name="Fauchery L."/>
            <person name="Girlanda M."/>
            <person name="Hayes R.D."/>
            <person name="Keri Z."/>
            <person name="LaButti K."/>
            <person name="Lipzen A."/>
            <person name="Lombard V."/>
            <person name="Magnuson J."/>
            <person name="Maillard F."/>
            <person name="Murat C."/>
            <person name="Nolan M."/>
            <person name="Ohm R.A."/>
            <person name="Pangilinan J."/>
            <person name="Pereira M.F."/>
            <person name="Perotto S."/>
            <person name="Peter M."/>
            <person name="Pfister S."/>
            <person name="Riley R."/>
            <person name="Sitrit Y."/>
            <person name="Stielow J.B."/>
            <person name="Szollosi G."/>
            <person name="Zifcakova L."/>
            <person name="Stursova M."/>
            <person name="Spatafora J.W."/>
            <person name="Tedersoo L."/>
            <person name="Vaario L.M."/>
            <person name="Yamada A."/>
            <person name="Yan M."/>
            <person name="Wang P."/>
            <person name="Xu J."/>
            <person name="Bruns T."/>
            <person name="Baldrian P."/>
            <person name="Vilgalys R."/>
            <person name="Dunand C."/>
            <person name="Henrissat B."/>
            <person name="Grigoriev I.V."/>
            <person name="Hibbett D."/>
            <person name="Nagy L.G."/>
            <person name="Martin F.M."/>
        </authorList>
    </citation>
    <scope>NUCLEOTIDE SEQUENCE</scope>
    <source>
        <strain evidence="8">UP504</strain>
    </source>
</reference>
<dbReference type="SMART" id="SM00119">
    <property type="entry name" value="HECTc"/>
    <property type="match status" value="1"/>
</dbReference>